<feature type="binding site" evidence="4">
    <location>
        <begin position="92"/>
        <end position="95"/>
    </location>
    <ligand>
        <name>(6R)-10-formyltetrahydrofolate</name>
        <dbReference type="ChEBI" id="CHEBI:195366"/>
    </ligand>
</feature>
<dbReference type="PANTHER" id="PTHR43369">
    <property type="entry name" value="PHOSPHORIBOSYLGLYCINAMIDE FORMYLTRANSFERASE"/>
    <property type="match status" value="1"/>
</dbReference>
<gene>
    <name evidence="4 6" type="primary">purN</name>
    <name evidence="6" type="ORF">OHT75_04465</name>
</gene>
<dbReference type="Proteomes" id="UP001163714">
    <property type="component" value="Unassembled WGS sequence"/>
</dbReference>
<comment type="function">
    <text evidence="4">Catalyzes the transfer of a formyl group from 10-formyltetrahydrofolate to 5-phospho-ribosyl-glycinamide (GAR), producing 5-phospho-ribosyl-N-formylglycinamide (FGAR) and tetrahydrofolate.</text>
</comment>
<evidence type="ECO:0000313" key="6">
    <source>
        <dbReference type="EMBL" id="MCW3171729.1"/>
    </source>
</evidence>
<dbReference type="InterPro" id="IPR004607">
    <property type="entry name" value="GART"/>
</dbReference>
<feature type="domain" description="Formyl transferase N-terminal" evidence="5">
    <location>
        <begin position="6"/>
        <end position="184"/>
    </location>
</feature>
<evidence type="ECO:0000256" key="3">
    <source>
        <dbReference type="ARBA" id="ARBA00022755"/>
    </source>
</evidence>
<feature type="binding site" evidence="4">
    <location>
        <position position="109"/>
    </location>
    <ligand>
        <name>(6R)-10-formyltetrahydrofolate</name>
        <dbReference type="ChEBI" id="CHEBI:195366"/>
    </ligand>
</feature>
<accession>A0ABT3I6W8</accession>
<comment type="caution">
    <text evidence="6">The sequence shown here is derived from an EMBL/GenBank/DDBJ whole genome shotgun (WGS) entry which is preliminary data.</text>
</comment>
<protein>
    <recommendedName>
        <fullName evidence="4">Phosphoribosylglycinamide formyltransferase</fullName>
        <ecNumber evidence="4">2.1.2.2</ecNumber>
    </recommendedName>
    <alternativeName>
        <fullName evidence="4">5'-phosphoribosylglycinamide transformylase</fullName>
    </alternativeName>
    <alternativeName>
        <fullName evidence="4">GAR transformylase</fullName>
        <shortName evidence="4">GART</shortName>
    </alternativeName>
</protein>
<keyword evidence="2 4" id="KW-0808">Transferase</keyword>
<dbReference type="RefSeq" id="WP_264725247.1">
    <property type="nucleotide sequence ID" value="NZ_JAPDMX010000005.1"/>
</dbReference>
<keyword evidence="3 4" id="KW-0658">Purine biosynthesis</keyword>
<feature type="binding site" evidence="4">
    <location>
        <begin position="15"/>
        <end position="17"/>
    </location>
    <ligand>
        <name>N(1)-(5-phospho-beta-D-ribosyl)glycinamide</name>
        <dbReference type="ChEBI" id="CHEBI:143788"/>
    </ligand>
</feature>
<keyword evidence="7" id="KW-1185">Reference proteome</keyword>
<evidence type="ECO:0000313" key="7">
    <source>
        <dbReference type="Proteomes" id="UP001163714"/>
    </source>
</evidence>
<dbReference type="InterPro" id="IPR002376">
    <property type="entry name" value="Formyl_transf_N"/>
</dbReference>
<dbReference type="PANTHER" id="PTHR43369:SF2">
    <property type="entry name" value="PHOSPHORIBOSYLGLYCINAMIDE FORMYLTRANSFERASE"/>
    <property type="match status" value="1"/>
</dbReference>
<comment type="similarity">
    <text evidence="4">Belongs to the GART family.</text>
</comment>
<comment type="catalytic activity">
    <reaction evidence="4">
        <text>N(1)-(5-phospho-beta-D-ribosyl)glycinamide + (6R)-10-formyltetrahydrofolate = N(2)-formyl-N(1)-(5-phospho-beta-D-ribosyl)glycinamide + (6S)-5,6,7,8-tetrahydrofolate + H(+)</text>
        <dbReference type="Rhea" id="RHEA:15053"/>
        <dbReference type="ChEBI" id="CHEBI:15378"/>
        <dbReference type="ChEBI" id="CHEBI:57453"/>
        <dbReference type="ChEBI" id="CHEBI:143788"/>
        <dbReference type="ChEBI" id="CHEBI:147286"/>
        <dbReference type="ChEBI" id="CHEBI:195366"/>
        <dbReference type="EC" id="2.1.2.2"/>
    </reaction>
</comment>
<dbReference type="NCBIfam" id="TIGR00639">
    <property type="entry name" value="PurN"/>
    <property type="match status" value="1"/>
</dbReference>
<dbReference type="SUPFAM" id="SSF53328">
    <property type="entry name" value="Formyltransferase"/>
    <property type="match status" value="1"/>
</dbReference>
<comment type="pathway">
    <text evidence="1 4">Purine metabolism; IMP biosynthesis via de novo pathway; N(2)-formyl-N(1)-(5-phospho-D-ribosyl)glycinamide from N(1)-(5-phospho-D-ribosyl)glycinamide (10-formyl THF route): step 1/1.</text>
</comment>
<dbReference type="CDD" id="cd08645">
    <property type="entry name" value="FMT_core_GART"/>
    <property type="match status" value="1"/>
</dbReference>
<reference evidence="6" key="1">
    <citation type="submission" date="2022-10" db="EMBL/GenBank/DDBJ databases">
        <title>Shewanella flava sp. nov, isolated from the estuary of the Fenhe River into the Yellow River.</title>
        <authorList>
            <person name="Li Y."/>
        </authorList>
    </citation>
    <scope>NUCLEOTIDE SEQUENCE</scope>
    <source>
        <strain evidence="6">FYR11-62</strain>
    </source>
</reference>
<dbReference type="GO" id="GO:0004644">
    <property type="term" value="F:phosphoribosylglycinamide formyltransferase activity"/>
    <property type="evidence" value="ECO:0007669"/>
    <property type="project" value="UniProtKB-EC"/>
</dbReference>
<feature type="binding site" evidence="4">
    <location>
        <position position="67"/>
    </location>
    <ligand>
        <name>(6R)-10-formyltetrahydrofolate</name>
        <dbReference type="ChEBI" id="CHEBI:195366"/>
    </ligand>
</feature>
<organism evidence="6 7">
    <name type="scientific">Shewanella subflava</name>
    <dbReference type="NCBI Taxonomy" id="2986476"/>
    <lineage>
        <taxon>Bacteria</taxon>
        <taxon>Pseudomonadati</taxon>
        <taxon>Pseudomonadota</taxon>
        <taxon>Gammaproteobacteria</taxon>
        <taxon>Alteromonadales</taxon>
        <taxon>Shewanellaceae</taxon>
        <taxon>Shewanella</taxon>
    </lineage>
</organism>
<feature type="active site" description="Proton donor" evidence="4">
    <location>
        <position position="111"/>
    </location>
</feature>
<feature type="site" description="Raises pKa of active site His" evidence="4">
    <location>
        <position position="147"/>
    </location>
</feature>
<dbReference type="Gene3D" id="3.40.50.170">
    <property type="entry name" value="Formyl transferase, N-terminal domain"/>
    <property type="match status" value="1"/>
</dbReference>
<name>A0ABT3I6W8_9GAMM</name>
<proteinExistence type="inferred from homology"/>
<evidence type="ECO:0000259" key="5">
    <source>
        <dbReference type="Pfam" id="PF00551"/>
    </source>
</evidence>
<evidence type="ECO:0000256" key="4">
    <source>
        <dbReference type="HAMAP-Rule" id="MF_01930"/>
    </source>
</evidence>
<dbReference type="InterPro" id="IPR036477">
    <property type="entry name" value="Formyl_transf_N_sf"/>
</dbReference>
<evidence type="ECO:0000256" key="2">
    <source>
        <dbReference type="ARBA" id="ARBA00022679"/>
    </source>
</evidence>
<dbReference type="EMBL" id="JAPDMX010000005">
    <property type="protein sequence ID" value="MCW3171729.1"/>
    <property type="molecule type" value="Genomic_DNA"/>
</dbReference>
<evidence type="ECO:0000256" key="1">
    <source>
        <dbReference type="ARBA" id="ARBA00005054"/>
    </source>
</evidence>
<dbReference type="HAMAP" id="MF_01930">
    <property type="entry name" value="PurN"/>
    <property type="match status" value="1"/>
</dbReference>
<dbReference type="EC" id="2.1.2.2" evidence="4"/>
<dbReference type="Pfam" id="PF00551">
    <property type="entry name" value="Formyl_trans_N"/>
    <property type="match status" value="1"/>
</dbReference>
<sequence>MSASCRVVVLISGNGSNLQAILDGCDDNLNAEVVGVISNKPDAYGLIRAHHSEVDTSCVIAHKGESREEYDARLSIAIEKYQPDLIVLAGFMRILSDNFVSKYLGKMINIHPSLLPKYTGLNTHQRAIDAQDTEHGASVHFVIPELDAGPVILQAKVPVYPEDDAETLAERVHEQEHAIYPLVVKWFSLGRLSMNRNQAFLDGEVIGESGYAPD</sequence>